<evidence type="ECO:0000256" key="2">
    <source>
        <dbReference type="ARBA" id="ARBA00003968"/>
    </source>
</evidence>
<sequence length="205" mass="21493">MTDNSTLAPHAGLSPAAQALKKLTRIVPGFPSEGIVFEDLTPVLADPASFRAVVQDLADVVREHDAELIGGLDARGFLLGSAVAYELGLGILAVRKGGKLPPPVYREEYDLEYGSAALEVPAEGLPLRGKRIVLIDDVLATGGTLQASRTLLERAGANVVGIAVVLEVQGLGGRDRFQDVPLYVVADSSHNEENAAAENAMGENS</sequence>
<evidence type="ECO:0000256" key="1">
    <source>
        <dbReference type="ARBA" id="ARBA00000868"/>
    </source>
</evidence>
<dbReference type="NCBIfam" id="NF002636">
    <property type="entry name" value="PRK02304.1-5"/>
    <property type="match status" value="1"/>
</dbReference>
<dbReference type="CDD" id="cd06223">
    <property type="entry name" value="PRTases_typeI"/>
    <property type="match status" value="1"/>
</dbReference>
<evidence type="ECO:0000256" key="4">
    <source>
        <dbReference type="ARBA" id="ARBA00004659"/>
    </source>
</evidence>
<evidence type="ECO:0000256" key="6">
    <source>
        <dbReference type="ARBA" id="ARBA00011893"/>
    </source>
</evidence>
<keyword evidence="7 11" id="KW-0963">Cytoplasm</keyword>
<evidence type="ECO:0000256" key="9">
    <source>
        <dbReference type="ARBA" id="ARBA00022679"/>
    </source>
</evidence>
<dbReference type="RefSeq" id="WP_194556321.1">
    <property type="nucleotide sequence ID" value="NZ_JADKMY010000001.1"/>
</dbReference>
<name>A0ABR9ZJF7_9CORY</name>
<comment type="subunit">
    <text evidence="11">Homodimer.</text>
</comment>
<proteinExistence type="inferred from homology"/>
<evidence type="ECO:0000259" key="12">
    <source>
        <dbReference type="Pfam" id="PF00156"/>
    </source>
</evidence>
<dbReference type="EC" id="2.4.2.7" evidence="6 11"/>
<evidence type="ECO:0000256" key="3">
    <source>
        <dbReference type="ARBA" id="ARBA00004496"/>
    </source>
</evidence>
<organism evidence="13 14">
    <name type="scientific">Corynebacterium suicordis DSM 45110</name>
    <dbReference type="NCBI Taxonomy" id="1121369"/>
    <lineage>
        <taxon>Bacteria</taxon>
        <taxon>Bacillati</taxon>
        <taxon>Actinomycetota</taxon>
        <taxon>Actinomycetes</taxon>
        <taxon>Mycobacteriales</taxon>
        <taxon>Corynebacteriaceae</taxon>
        <taxon>Corynebacterium</taxon>
    </lineage>
</organism>
<comment type="pathway">
    <text evidence="4 11">Purine metabolism; AMP biosynthesis via salvage pathway; AMP from adenine: step 1/1.</text>
</comment>
<evidence type="ECO:0000313" key="13">
    <source>
        <dbReference type="EMBL" id="MBF4553530.1"/>
    </source>
</evidence>
<dbReference type="InterPro" id="IPR050054">
    <property type="entry name" value="UPRTase/APRTase"/>
</dbReference>
<evidence type="ECO:0000256" key="8">
    <source>
        <dbReference type="ARBA" id="ARBA00022676"/>
    </source>
</evidence>
<dbReference type="InterPro" id="IPR000836">
    <property type="entry name" value="PRTase_dom"/>
</dbReference>
<dbReference type="InterPro" id="IPR029057">
    <property type="entry name" value="PRTase-like"/>
</dbReference>
<dbReference type="GO" id="GO:0003999">
    <property type="term" value="F:adenine phosphoribosyltransferase activity"/>
    <property type="evidence" value="ECO:0007669"/>
    <property type="project" value="UniProtKB-EC"/>
</dbReference>
<protein>
    <recommendedName>
        <fullName evidence="6 11">Adenine phosphoribosyltransferase</fullName>
        <shortName evidence="11">APRT</shortName>
        <ecNumber evidence="6 11">2.4.2.7</ecNumber>
    </recommendedName>
</protein>
<evidence type="ECO:0000313" key="14">
    <source>
        <dbReference type="Proteomes" id="UP000635902"/>
    </source>
</evidence>
<gene>
    <name evidence="11" type="primary">apt</name>
    <name evidence="13" type="ORF">IRY30_05480</name>
</gene>
<comment type="subcellular location">
    <subcellularLocation>
        <location evidence="3 11">Cytoplasm</location>
    </subcellularLocation>
</comment>
<dbReference type="Pfam" id="PF00156">
    <property type="entry name" value="Pribosyltran"/>
    <property type="match status" value="1"/>
</dbReference>
<evidence type="ECO:0000256" key="7">
    <source>
        <dbReference type="ARBA" id="ARBA00022490"/>
    </source>
</evidence>
<dbReference type="Gene3D" id="3.40.50.2020">
    <property type="match status" value="1"/>
</dbReference>
<dbReference type="EMBL" id="JADKMY010000001">
    <property type="protein sequence ID" value="MBF4553530.1"/>
    <property type="molecule type" value="Genomic_DNA"/>
</dbReference>
<accession>A0ABR9ZJF7</accession>
<keyword evidence="14" id="KW-1185">Reference proteome</keyword>
<keyword evidence="9 11" id="KW-0808">Transferase</keyword>
<dbReference type="SUPFAM" id="SSF53271">
    <property type="entry name" value="PRTase-like"/>
    <property type="match status" value="1"/>
</dbReference>
<dbReference type="PANTHER" id="PTHR32315:SF3">
    <property type="entry name" value="ADENINE PHOSPHORIBOSYLTRANSFERASE"/>
    <property type="match status" value="1"/>
</dbReference>
<evidence type="ECO:0000256" key="11">
    <source>
        <dbReference type="HAMAP-Rule" id="MF_00004"/>
    </source>
</evidence>
<dbReference type="InterPro" id="IPR005764">
    <property type="entry name" value="Ade_phspho_trans"/>
</dbReference>
<dbReference type="HAMAP" id="MF_00004">
    <property type="entry name" value="Aden_phosphoribosyltr"/>
    <property type="match status" value="1"/>
</dbReference>
<keyword evidence="8 11" id="KW-0328">Glycosyltransferase</keyword>
<dbReference type="PANTHER" id="PTHR32315">
    <property type="entry name" value="ADENINE PHOSPHORIBOSYLTRANSFERASE"/>
    <property type="match status" value="1"/>
</dbReference>
<feature type="domain" description="Phosphoribosyltransferase" evidence="12">
    <location>
        <begin position="68"/>
        <end position="179"/>
    </location>
</feature>
<dbReference type="Proteomes" id="UP000635902">
    <property type="component" value="Unassembled WGS sequence"/>
</dbReference>
<keyword evidence="10 11" id="KW-0660">Purine salvage</keyword>
<reference evidence="13 14" key="1">
    <citation type="submission" date="2020-10" db="EMBL/GenBank/DDBJ databases">
        <title>Novel species in genus Corynebacterium.</title>
        <authorList>
            <person name="Zhang G."/>
        </authorList>
    </citation>
    <scope>NUCLEOTIDE SEQUENCE [LARGE SCALE GENOMIC DNA]</scope>
    <source>
        <strain evidence="13 14">DSM 45110</strain>
    </source>
</reference>
<comment type="function">
    <text evidence="2 11">Catalyzes a salvage reaction resulting in the formation of AMP, that is energically less costly than de novo synthesis.</text>
</comment>
<evidence type="ECO:0000256" key="10">
    <source>
        <dbReference type="ARBA" id="ARBA00022726"/>
    </source>
</evidence>
<evidence type="ECO:0000256" key="5">
    <source>
        <dbReference type="ARBA" id="ARBA00008391"/>
    </source>
</evidence>
<comment type="catalytic activity">
    <reaction evidence="1 11">
        <text>AMP + diphosphate = 5-phospho-alpha-D-ribose 1-diphosphate + adenine</text>
        <dbReference type="Rhea" id="RHEA:16609"/>
        <dbReference type="ChEBI" id="CHEBI:16708"/>
        <dbReference type="ChEBI" id="CHEBI:33019"/>
        <dbReference type="ChEBI" id="CHEBI:58017"/>
        <dbReference type="ChEBI" id="CHEBI:456215"/>
        <dbReference type="EC" id="2.4.2.7"/>
    </reaction>
</comment>
<comment type="similarity">
    <text evidence="5 11">Belongs to the purine/pyrimidine phosphoribosyltransferase family.</text>
</comment>
<dbReference type="NCBIfam" id="NF002634">
    <property type="entry name" value="PRK02304.1-3"/>
    <property type="match status" value="1"/>
</dbReference>
<comment type="caution">
    <text evidence="13">The sequence shown here is derived from an EMBL/GenBank/DDBJ whole genome shotgun (WGS) entry which is preliminary data.</text>
</comment>